<feature type="transmembrane region" description="Helical" evidence="6">
    <location>
        <begin position="7"/>
        <end position="35"/>
    </location>
</feature>
<dbReference type="Pfam" id="PF01925">
    <property type="entry name" value="TauE"/>
    <property type="match status" value="1"/>
</dbReference>
<evidence type="ECO:0000256" key="1">
    <source>
        <dbReference type="ARBA" id="ARBA00004141"/>
    </source>
</evidence>
<name>A0A366K3J5_CYTFI</name>
<evidence type="ECO:0000256" key="4">
    <source>
        <dbReference type="ARBA" id="ARBA00022989"/>
    </source>
</evidence>
<sequence length="282" mass="29923">MTGLLLLLIGIIAGGYGTIVGAGGGFIFVPALLLILDMNPVLAAGAGLVIVLINSLSGVIGYSRQGLIQYRTGLTIGISAIPGSLLGVWLLQSYSSQYFYVVFATMLVTLGIFLITKNSPFEGKAKNQLAAAEKYPCASCESVEPDTTELVTHKGEMIPLKKGHASINTRLILLGFIIGVLSSYLGIGGGWLLVPILIYIFKLPAHHATATSIFSLCIYSSGGVASQLFYNSFDWLTILFGGIGVIIGSQLGIILAQRMNGKVIMQMLSILLVIIGVRMFFS</sequence>
<evidence type="ECO:0000313" key="8">
    <source>
        <dbReference type="Proteomes" id="UP000252731"/>
    </source>
</evidence>
<dbReference type="InterPro" id="IPR051598">
    <property type="entry name" value="TSUP/Inactive_protease-like"/>
</dbReference>
<feature type="transmembrane region" description="Helical" evidence="6">
    <location>
        <begin position="263"/>
        <end position="281"/>
    </location>
</feature>
<protein>
    <recommendedName>
        <fullName evidence="6">Probable membrane transporter protein</fullName>
    </recommendedName>
</protein>
<keyword evidence="8" id="KW-1185">Reference proteome</keyword>
<evidence type="ECO:0000256" key="2">
    <source>
        <dbReference type="ARBA" id="ARBA00009142"/>
    </source>
</evidence>
<dbReference type="AlphaFoldDB" id="A0A366K3J5"/>
<evidence type="ECO:0000313" key="7">
    <source>
        <dbReference type="EMBL" id="RBP95847.1"/>
    </source>
</evidence>
<feature type="transmembrane region" description="Helical" evidence="6">
    <location>
        <begin position="235"/>
        <end position="256"/>
    </location>
</feature>
<dbReference type="InterPro" id="IPR002781">
    <property type="entry name" value="TM_pro_TauE-like"/>
</dbReference>
<evidence type="ECO:0000256" key="6">
    <source>
        <dbReference type="RuleBase" id="RU363041"/>
    </source>
</evidence>
<keyword evidence="6" id="KW-1003">Cell membrane</keyword>
<evidence type="ECO:0000256" key="3">
    <source>
        <dbReference type="ARBA" id="ARBA00022692"/>
    </source>
</evidence>
<feature type="transmembrane region" description="Helical" evidence="6">
    <location>
        <begin position="41"/>
        <end position="62"/>
    </location>
</feature>
<feature type="transmembrane region" description="Helical" evidence="6">
    <location>
        <begin position="171"/>
        <end position="201"/>
    </location>
</feature>
<evidence type="ECO:0000256" key="5">
    <source>
        <dbReference type="ARBA" id="ARBA00023136"/>
    </source>
</evidence>
<feature type="transmembrane region" description="Helical" evidence="6">
    <location>
        <begin position="98"/>
        <end position="116"/>
    </location>
</feature>
<dbReference type="SUPFAM" id="SSF103473">
    <property type="entry name" value="MFS general substrate transporter"/>
    <property type="match status" value="1"/>
</dbReference>
<proteinExistence type="inferred from homology"/>
<keyword evidence="3 6" id="KW-0812">Transmembrane</keyword>
<organism evidence="7 8">
    <name type="scientific">Cytobacillus firmus</name>
    <name type="common">Bacillus firmus</name>
    <dbReference type="NCBI Taxonomy" id="1399"/>
    <lineage>
        <taxon>Bacteria</taxon>
        <taxon>Bacillati</taxon>
        <taxon>Bacillota</taxon>
        <taxon>Bacilli</taxon>
        <taxon>Bacillales</taxon>
        <taxon>Bacillaceae</taxon>
        <taxon>Cytobacillus</taxon>
    </lineage>
</organism>
<comment type="similarity">
    <text evidence="2 6">Belongs to the 4-toluene sulfonate uptake permease (TSUP) (TC 2.A.102) family.</text>
</comment>
<dbReference type="InterPro" id="IPR036259">
    <property type="entry name" value="MFS_trans_sf"/>
</dbReference>
<dbReference type="RefSeq" id="WP_113881390.1">
    <property type="nucleotide sequence ID" value="NZ_QNSF01000002.1"/>
</dbReference>
<comment type="caution">
    <text evidence="7">The sequence shown here is derived from an EMBL/GenBank/DDBJ whole genome shotgun (WGS) entry which is preliminary data.</text>
</comment>
<comment type="subcellular location">
    <subcellularLocation>
        <location evidence="6">Cell membrane</location>
        <topology evidence="6">Multi-pass membrane protein</topology>
    </subcellularLocation>
    <subcellularLocation>
        <location evidence="1">Membrane</location>
        <topology evidence="1">Multi-pass membrane protein</topology>
    </subcellularLocation>
</comment>
<dbReference type="PANTHER" id="PTHR43701">
    <property type="entry name" value="MEMBRANE TRANSPORTER PROTEIN MJ0441-RELATED"/>
    <property type="match status" value="1"/>
</dbReference>
<reference evidence="7 8" key="1">
    <citation type="submission" date="2018-06" db="EMBL/GenBank/DDBJ databases">
        <title>Freshwater and sediment microbial communities from various areas in North America, analyzing microbe dynamics in response to fracking.</title>
        <authorList>
            <person name="Lamendella R."/>
        </authorList>
    </citation>
    <scope>NUCLEOTIDE SEQUENCE [LARGE SCALE GENOMIC DNA]</scope>
    <source>
        <strain evidence="7 8">14_TX</strain>
    </source>
</reference>
<dbReference type="OrthoDB" id="9780109at2"/>
<accession>A0A366K3J5</accession>
<gene>
    <name evidence="7" type="ORF">DFO70_102172</name>
</gene>
<keyword evidence="5 6" id="KW-0472">Membrane</keyword>
<dbReference type="Proteomes" id="UP000252731">
    <property type="component" value="Unassembled WGS sequence"/>
</dbReference>
<keyword evidence="4 6" id="KW-1133">Transmembrane helix</keyword>
<dbReference type="EMBL" id="QNSF01000002">
    <property type="protein sequence ID" value="RBP95847.1"/>
    <property type="molecule type" value="Genomic_DNA"/>
</dbReference>
<dbReference type="GO" id="GO:0005886">
    <property type="term" value="C:plasma membrane"/>
    <property type="evidence" value="ECO:0007669"/>
    <property type="project" value="UniProtKB-SubCell"/>
</dbReference>
<dbReference type="PANTHER" id="PTHR43701:SF2">
    <property type="entry name" value="MEMBRANE TRANSPORTER PROTEIN YJNA-RELATED"/>
    <property type="match status" value="1"/>
</dbReference>
<feature type="transmembrane region" description="Helical" evidence="6">
    <location>
        <begin position="74"/>
        <end position="92"/>
    </location>
</feature>